<sequence length="228" mass="26393">MAPRTWEEPLPPPSQRGSISQEQGGTLTRGPQGVCAGELHGPSLTHLNQSHQYRGHVPNTVFSFGDTYGNTTLKYFQDFRNAAMETSRCPYSKGGQFPTLFSPDPGLVLGCRARGWDRWLHAPSYSRFNLDFNRSEELKEFYKLSQRHREHYRDKTGTEHVVPYFVLPVKEKDKYPHPLDLPPLSAKTQWHLFRVSPENLRTYQTFPSGKRVTAQEREVRDSYFEYRA</sequence>
<dbReference type="InterPro" id="IPR052329">
    <property type="entry name" value="CIMIP2C"/>
</dbReference>
<gene>
    <name evidence="9" type="primary">CIMIP2C</name>
</gene>
<evidence type="ECO:0000259" key="8">
    <source>
        <dbReference type="Pfam" id="PF10629"/>
    </source>
</evidence>
<dbReference type="Pfam" id="PF10629">
    <property type="entry name" value="CMI2B-like"/>
    <property type="match status" value="1"/>
</dbReference>
<dbReference type="InParanoid" id="A0A674JD72"/>
<keyword evidence="4" id="KW-0966">Cell projection</keyword>
<protein>
    <recommendedName>
        <fullName evidence="6">Ciliary microtubule inner protein 2C</fullName>
    </recommendedName>
</protein>
<reference evidence="9" key="2">
    <citation type="submission" date="2025-09" db="UniProtKB">
        <authorList>
            <consortium name="Ensembl"/>
        </authorList>
    </citation>
    <scope>IDENTIFICATION</scope>
</reference>
<dbReference type="PANTHER" id="PTHR34924:SF1">
    <property type="entry name" value="PROTEIN FAM166C"/>
    <property type="match status" value="1"/>
</dbReference>
<dbReference type="GO" id="GO:0030317">
    <property type="term" value="P:flagellated sperm motility"/>
    <property type="evidence" value="ECO:0007669"/>
    <property type="project" value="Ensembl"/>
</dbReference>
<dbReference type="PANTHER" id="PTHR34924">
    <property type="entry name" value="UPF0573 PROTEIN C2ORF70"/>
    <property type="match status" value="1"/>
</dbReference>
<evidence type="ECO:0000256" key="7">
    <source>
        <dbReference type="SAM" id="MobiDB-lite"/>
    </source>
</evidence>
<organism evidence="9 10">
    <name type="scientific">Terrapene triunguis</name>
    <name type="common">Three-toed box turtle</name>
    <dbReference type="NCBI Taxonomy" id="2587831"/>
    <lineage>
        <taxon>Eukaryota</taxon>
        <taxon>Metazoa</taxon>
        <taxon>Chordata</taxon>
        <taxon>Craniata</taxon>
        <taxon>Vertebrata</taxon>
        <taxon>Euteleostomi</taxon>
        <taxon>Archelosauria</taxon>
        <taxon>Testudinata</taxon>
        <taxon>Testudines</taxon>
        <taxon>Cryptodira</taxon>
        <taxon>Durocryptodira</taxon>
        <taxon>Testudinoidea</taxon>
        <taxon>Emydidae</taxon>
        <taxon>Terrapene</taxon>
    </lineage>
</organism>
<keyword evidence="3" id="KW-0206">Cytoskeleton</keyword>
<reference evidence="9" key="1">
    <citation type="submission" date="2025-08" db="UniProtKB">
        <authorList>
            <consortium name="Ensembl"/>
        </authorList>
    </citation>
    <scope>IDENTIFICATION</scope>
</reference>
<evidence type="ECO:0000313" key="10">
    <source>
        <dbReference type="Proteomes" id="UP000472274"/>
    </source>
</evidence>
<evidence type="ECO:0000256" key="4">
    <source>
        <dbReference type="ARBA" id="ARBA00023273"/>
    </source>
</evidence>
<evidence type="ECO:0000256" key="5">
    <source>
        <dbReference type="ARBA" id="ARBA00035661"/>
    </source>
</evidence>
<evidence type="ECO:0000256" key="1">
    <source>
        <dbReference type="ARBA" id="ARBA00004430"/>
    </source>
</evidence>
<dbReference type="Ensembl" id="ENSTMTT00000019217.1">
    <property type="protein sequence ID" value="ENSTMTP00000018563.1"/>
    <property type="gene ID" value="ENSTMTG00000013627.1"/>
</dbReference>
<comment type="similarity">
    <text evidence="5">Belongs to the CIMIP2 family.</text>
</comment>
<dbReference type="GO" id="GO:0160111">
    <property type="term" value="C:axonemal A tubule inner sheath"/>
    <property type="evidence" value="ECO:0007669"/>
    <property type="project" value="Ensembl"/>
</dbReference>
<evidence type="ECO:0000256" key="2">
    <source>
        <dbReference type="ARBA" id="ARBA00022490"/>
    </source>
</evidence>
<dbReference type="Proteomes" id="UP000472274">
    <property type="component" value="Unplaced"/>
</dbReference>
<comment type="subcellular location">
    <subcellularLocation>
        <location evidence="1">Cytoplasm</location>
        <location evidence="1">Cytoskeleton</location>
        <location evidence="1">Cilium axoneme</location>
    </subcellularLocation>
</comment>
<dbReference type="GeneTree" id="ENSGT00390000018634"/>
<dbReference type="GO" id="GO:0036126">
    <property type="term" value="C:sperm flagellum"/>
    <property type="evidence" value="ECO:0007669"/>
    <property type="project" value="Ensembl"/>
</dbReference>
<name>A0A674JD72_9SAUR</name>
<evidence type="ECO:0000313" key="9">
    <source>
        <dbReference type="Ensembl" id="ENSTMTP00000018563.1"/>
    </source>
</evidence>
<proteinExistence type="inferred from homology"/>
<keyword evidence="10" id="KW-1185">Reference proteome</keyword>
<feature type="domain" description="Ciliary microtubule inner protein 2A-C-like" evidence="8">
    <location>
        <begin position="53"/>
        <end position="110"/>
    </location>
</feature>
<feature type="compositionally biased region" description="Polar residues" evidence="7">
    <location>
        <begin position="15"/>
        <end position="26"/>
    </location>
</feature>
<evidence type="ECO:0000256" key="3">
    <source>
        <dbReference type="ARBA" id="ARBA00023212"/>
    </source>
</evidence>
<accession>A0A674JD72</accession>
<feature type="region of interest" description="Disordered" evidence="7">
    <location>
        <begin position="1"/>
        <end position="41"/>
    </location>
</feature>
<dbReference type="InterPro" id="IPR018902">
    <property type="entry name" value="CMI2A-C-like_dom"/>
</dbReference>
<keyword evidence="2" id="KW-0963">Cytoplasm</keyword>
<dbReference type="AlphaFoldDB" id="A0A674JD72"/>
<evidence type="ECO:0000256" key="6">
    <source>
        <dbReference type="ARBA" id="ARBA00041160"/>
    </source>
</evidence>